<name>A0A1N7MX37_9RHOB</name>
<accession>A0A1N7MX37</accession>
<reference evidence="2" key="1">
    <citation type="submission" date="2017-01" db="EMBL/GenBank/DDBJ databases">
        <authorList>
            <person name="Varghese N."/>
            <person name="Submissions S."/>
        </authorList>
    </citation>
    <scope>NUCLEOTIDE SEQUENCE [LARGE SCALE GENOMIC DNA]</scope>
    <source>
        <strain evidence="2">DSM 18714</strain>
    </source>
</reference>
<keyword evidence="2" id="KW-1185">Reference proteome</keyword>
<sequence>MIDATIPFHLSAADLPNLKKAEALHMPGIAPSLRPELIARALGFHTATGFRQTLQADPDREHEIKLSFQTAADFARSRELVVLARNIYDILATTVMVKEASRDPEINDMGYGNRYLWPENRHISDELAGVSVHMQGNVRSAIWRKRISESRAKVMEIAKRDSLLHALAYASRLEKIKTTQEKGTYFLKHRAEETPFRLFGGVVIGHNYVSNTDMIIAMLHLGFQMNGRHRMVERLNPRFNYSMKSVVAMKPYSVRDKDAA</sequence>
<evidence type="ECO:0000313" key="2">
    <source>
        <dbReference type="Proteomes" id="UP000186098"/>
    </source>
</evidence>
<dbReference type="OrthoDB" id="7819660at2"/>
<protein>
    <submittedName>
        <fullName evidence="1">Uncharacterized protein</fullName>
    </submittedName>
</protein>
<dbReference type="Proteomes" id="UP000186098">
    <property type="component" value="Unassembled WGS sequence"/>
</dbReference>
<dbReference type="EMBL" id="FTOM01000011">
    <property type="protein sequence ID" value="SIS90588.1"/>
    <property type="molecule type" value="Genomic_DNA"/>
</dbReference>
<organism evidence="1 2">
    <name type="scientific">Phaeovulum vinaykumarii</name>
    <dbReference type="NCBI Taxonomy" id="407234"/>
    <lineage>
        <taxon>Bacteria</taxon>
        <taxon>Pseudomonadati</taxon>
        <taxon>Pseudomonadota</taxon>
        <taxon>Alphaproteobacteria</taxon>
        <taxon>Rhodobacterales</taxon>
        <taxon>Paracoccaceae</taxon>
        <taxon>Phaeovulum</taxon>
    </lineage>
</organism>
<gene>
    <name evidence="1" type="ORF">SAMN05421795_11112</name>
</gene>
<dbReference type="AlphaFoldDB" id="A0A1N7MX37"/>
<proteinExistence type="predicted"/>
<evidence type="ECO:0000313" key="1">
    <source>
        <dbReference type="EMBL" id="SIS90588.1"/>
    </source>
</evidence>
<dbReference type="RefSeq" id="WP_097177067.1">
    <property type="nucleotide sequence ID" value="NZ_FTOM01000011.1"/>
</dbReference>